<dbReference type="Proteomes" id="UP000780801">
    <property type="component" value="Unassembled WGS sequence"/>
</dbReference>
<comment type="caution">
    <text evidence="3">The sequence shown here is derived from an EMBL/GenBank/DDBJ whole genome shotgun (WGS) entry which is preliminary data.</text>
</comment>
<reference evidence="3" key="1">
    <citation type="journal article" date="2020" name="Fungal Divers.">
        <title>Resolving the Mortierellaceae phylogeny through synthesis of multi-gene phylogenetics and phylogenomics.</title>
        <authorList>
            <person name="Vandepol N."/>
            <person name="Liber J."/>
            <person name="Desiro A."/>
            <person name="Na H."/>
            <person name="Kennedy M."/>
            <person name="Barry K."/>
            <person name="Grigoriev I.V."/>
            <person name="Miller A.N."/>
            <person name="O'Donnell K."/>
            <person name="Stajich J.E."/>
            <person name="Bonito G."/>
        </authorList>
    </citation>
    <scope>NUCLEOTIDE SEQUENCE</scope>
    <source>
        <strain evidence="3">KOD1015</strain>
    </source>
</reference>
<evidence type="ECO:0000313" key="4">
    <source>
        <dbReference type="Proteomes" id="UP000780801"/>
    </source>
</evidence>
<evidence type="ECO:0000256" key="1">
    <source>
        <dbReference type="SAM" id="Coils"/>
    </source>
</evidence>
<evidence type="ECO:0000256" key="2">
    <source>
        <dbReference type="SAM" id="MobiDB-lite"/>
    </source>
</evidence>
<feature type="non-terminal residue" evidence="3">
    <location>
        <position position="469"/>
    </location>
</feature>
<feature type="compositionally biased region" description="Basic and acidic residues" evidence="2">
    <location>
        <begin position="342"/>
        <end position="356"/>
    </location>
</feature>
<accession>A0A9P6FPY3</accession>
<feature type="coiled-coil region" evidence="1">
    <location>
        <begin position="358"/>
        <end position="389"/>
    </location>
</feature>
<feature type="compositionally biased region" description="Basic and acidic residues" evidence="2">
    <location>
        <begin position="128"/>
        <end position="139"/>
    </location>
</feature>
<proteinExistence type="predicted"/>
<name>A0A9P6FPY3_9FUNG</name>
<organism evidence="3 4">
    <name type="scientific">Lunasporangiospora selenospora</name>
    <dbReference type="NCBI Taxonomy" id="979761"/>
    <lineage>
        <taxon>Eukaryota</taxon>
        <taxon>Fungi</taxon>
        <taxon>Fungi incertae sedis</taxon>
        <taxon>Mucoromycota</taxon>
        <taxon>Mortierellomycotina</taxon>
        <taxon>Mortierellomycetes</taxon>
        <taxon>Mortierellales</taxon>
        <taxon>Mortierellaceae</taxon>
        <taxon>Lunasporangiospora</taxon>
    </lineage>
</organism>
<feature type="region of interest" description="Disordered" evidence="2">
    <location>
        <begin position="1"/>
        <end position="34"/>
    </location>
</feature>
<dbReference type="EMBL" id="JAABOA010002918">
    <property type="protein sequence ID" value="KAF9579244.1"/>
    <property type="molecule type" value="Genomic_DNA"/>
</dbReference>
<feature type="region of interest" description="Disordered" evidence="2">
    <location>
        <begin position="437"/>
        <end position="469"/>
    </location>
</feature>
<feature type="region of interest" description="Disordered" evidence="2">
    <location>
        <begin position="337"/>
        <end position="356"/>
    </location>
</feature>
<dbReference type="AlphaFoldDB" id="A0A9P6FPY3"/>
<keyword evidence="1" id="KW-0175">Coiled coil</keyword>
<protein>
    <submittedName>
        <fullName evidence="3">Uncharacterized protein</fullName>
    </submittedName>
</protein>
<feature type="region of interest" description="Disordered" evidence="2">
    <location>
        <begin position="120"/>
        <end position="183"/>
    </location>
</feature>
<sequence>MPESNLSPRPIDIPLNNLSEVEQENEGGSDVGRFAFDEVPDNSHDYTWTSLFGGTERVNADGDVEANSLQLNAEDVESWIAGKELEEVVKYKLKDTRPSQNTKGSFLKSVRYVCHRAGTYESQSRGRRSSEVQITRESDEMLTVSSSSPLFDPNEPLAPQKRKPASNPVPFVKRPRPNQKDSGKVACKASILIKYSKNNAMVDILHRPMHSNHGGECPVRLCRISKERKARILAFLNAGLSRRLIAKRFSRDVTPETEIGLTRVASVILSSGWSMEMLVGFPRAEDLHLVSCLLGNALCCSNLVPVSVSTPLTEPQKTALSSSHKVTSTGVSSFELSNATEVSREGSEGEDELSHIDLKVEREERKKEREKYDKEKDNLIAEYKEERKRLVWDMESLVMRYEEIVKSVEDKYSTGMVNLVTAYELRIRALESAFGEERKKVNEERKKIDEERKKTDEERKLRDELLRQL</sequence>
<evidence type="ECO:0000313" key="3">
    <source>
        <dbReference type="EMBL" id="KAF9579244.1"/>
    </source>
</evidence>
<gene>
    <name evidence="3" type="ORF">BGW38_004576</name>
</gene>
<keyword evidence="4" id="KW-1185">Reference proteome</keyword>